<gene>
    <name evidence="14" type="ORF">NMOB1V02_LOCUS8211</name>
</gene>
<keyword evidence="12 13" id="KW-0472">Membrane</keyword>
<evidence type="ECO:0000256" key="13">
    <source>
        <dbReference type="SAM" id="Phobius"/>
    </source>
</evidence>
<dbReference type="GO" id="GO:0016712">
    <property type="term" value="F:oxidoreductase activity, acting on paired donors, with incorporation or reduction of molecular oxygen, reduced flavin or flavoprotein as one donor, and incorporation of one atom of oxygen"/>
    <property type="evidence" value="ECO:0007669"/>
    <property type="project" value="InterPro"/>
</dbReference>
<evidence type="ECO:0000256" key="2">
    <source>
        <dbReference type="ARBA" id="ARBA00004524"/>
    </source>
</evidence>
<dbReference type="InterPro" id="IPR036396">
    <property type="entry name" value="Cyt_P450_sf"/>
</dbReference>
<dbReference type="PRINTS" id="PR00464">
    <property type="entry name" value="EP450II"/>
</dbReference>
<sequence length="312" mass="35687">MLLFGVEIPLAWILTAPFLAWLVHYVFFGFDFFAKQGIPTAEPVLPLVGNIWKIWKRDNLKIEVDRLQKLGNIYGTFEGKNPVYVTADPEIIKAITVKEFDNFVDRLVVIPEHQEYVRRFLFVLHGQEWKDVRNGVSPVFSSGKIKGMSRLMEECCSSLVKLTEHRAAKNQGIIDLKKLFGSYTMDVIASCAFGTKIDALDDPNNTFIVKIQKVFHAPRMTTAFFFIRLFPWITKLGVQVFPAEEVLFFANLVKDIIATRRKENQKRGDVLDVMIEEMDKEAAALKLDPTRKPVMTEEVIVSQCVVFFLAGF</sequence>
<dbReference type="OrthoDB" id="1470350at2759"/>
<proteinExistence type="inferred from homology"/>
<dbReference type="PANTHER" id="PTHR24302:SF15">
    <property type="entry name" value="FATTY-ACID PEROXYGENASE"/>
    <property type="match status" value="1"/>
</dbReference>
<accession>A0A7R9BS58</accession>
<evidence type="ECO:0000256" key="4">
    <source>
        <dbReference type="ARBA" id="ARBA00010617"/>
    </source>
</evidence>
<keyword evidence="11" id="KW-0503">Monooxygenase</keyword>
<keyword evidence="7" id="KW-0256">Endoplasmic reticulum</keyword>
<keyword evidence="6" id="KW-0479">Metal-binding</keyword>
<dbReference type="EMBL" id="OA884281">
    <property type="protein sequence ID" value="CAD7280552.1"/>
    <property type="molecule type" value="Genomic_DNA"/>
</dbReference>
<dbReference type="GO" id="GO:0005789">
    <property type="term" value="C:endoplasmic reticulum membrane"/>
    <property type="evidence" value="ECO:0007669"/>
    <property type="project" value="UniProtKB-SubCell"/>
</dbReference>
<evidence type="ECO:0000256" key="6">
    <source>
        <dbReference type="ARBA" id="ARBA00022723"/>
    </source>
</evidence>
<feature type="transmembrane region" description="Helical" evidence="13">
    <location>
        <begin position="12"/>
        <end position="33"/>
    </location>
</feature>
<evidence type="ECO:0000256" key="12">
    <source>
        <dbReference type="ARBA" id="ARBA00023136"/>
    </source>
</evidence>
<keyword evidence="8" id="KW-0492">Microsome</keyword>
<dbReference type="Pfam" id="PF00067">
    <property type="entry name" value="p450"/>
    <property type="match status" value="1"/>
</dbReference>
<keyword evidence="9" id="KW-0560">Oxidoreductase</keyword>
<dbReference type="InterPro" id="IPR002402">
    <property type="entry name" value="Cyt_P450_E_grp-II"/>
</dbReference>
<organism evidence="14">
    <name type="scientific">Notodromas monacha</name>
    <dbReference type="NCBI Taxonomy" id="399045"/>
    <lineage>
        <taxon>Eukaryota</taxon>
        <taxon>Metazoa</taxon>
        <taxon>Ecdysozoa</taxon>
        <taxon>Arthropoda</taxon>
        <taxon>Crustacea</taxon>
        <taxon>Oligostraca</taxon>
        <taxon>Ostracoda</taxon>
        <taxon>Podocopa</taxon>
        <taxon>Podocopida</taxon>
        <taxon>Cypridocopina</taxon>
        <taxon>Cypridoidea</taxon>
        <taxon>Cyprididae</taxon>
        <taxon>Notodromas</taxon>
    </lineage>
</organism>
<keyword evidence="13" id="KW-1133">Transmembrane helix</keyword>
<dbReference type="EMBL" id="CAJPEX010002244">
    <property type="protein sequence ID" value="CAG0920704.1"/>
    <property type="molecule type" value="Genomic_DNA"/>
</dbReference>
<protein>
    <recommendedName>
        <fullName evidence="16">Cytochrome P450</fullName>
    </recommendedName>
</protein>
<name>A0A7R9BS58_9CRUS</name>
<comment type="subcellular location">
    <subcellularLocation>
        <location evidence="3">Endoplasmic reticulum membrane</location>
    </subcellularLocation>
    <subcellularLocation>
        <location evidence="2">Microsome membrane</location>
    </subcellularLocation>
</comment>
<evidence type="ECO:0000256" key="10">
    <source>
        <dbReference type="ARBA" id="ARBA00023004"/>
    </source>
</evidence>
<evidence type="ECO:0000256" key="8">
    <source>
        <dbReference type="ARBA" id="ARBA00022848"/>
    </source>
</evidence>
<feature type="non-terminal residue" evidence="14">
    <location>
        <position position="1"/>
    </location>
</feature>
<dbReference type="AlphaFoldDB" id="A0A7R9BS58"/>
<dbReference type="GO" id="GO:0005506">
    <property type="term" value="F:iron ion binding"/>
    <property type="evidence" value="ECO:0007669"/>
    <property type="project" value="InterPro"/>
</dbReference>
<evidence type="ECO:0000256" key="3">
    <source>
        <dbReference type="ARBA" id="ARBA00004586"/>
    </source>
</evidence>
<dbReference type="InterPro" id="IPR008072">
    <property type="entry name" value="Cyt_P450_E_CYP3A"/>
</dbReference>
<reference evidence="14" key="1">
    <citation type="submission" date="2020-11" db="EMBL/GenBank/DDBJ databases">
        <authorList>
            <person name="Tran Van P."/>
        </authorList>
    </citation>
    <scope>NUCLEOTIDE SEQUENCE</scope>
</reference>
<dbReference type="PRINTS" id="PR01689">
    <property type="entry name" value="EP450IICYP3A"/>
</dbReference>
<dbReference type="InterPro" id="IPR001128">
    <property type="entry name" value="Cyt_P450"/>
</dbReference>
<keyword evidence="10" id="KW-0408">Iron</keyword>
<evidence type="ECO:0000313" key="14">
    <source>
        <dbReference type="EMBL" id="CAD7280552.1"/>
    </source>
</evidence>
<dbReference type="InterPro" id="IPR050705">
    <property type="entry name" value="Cytochrome_P450_3A"/>
</dbReference>
<dbReference type="Proteomes" id="UP000678499">
    <property type="component" value="Unassembled WGS sequence"/>
</dbReference>
<dbReference type="GO" id="GO:0020037">
    <property type="term" value="F:heme binding"/>
    <property type="evidence" value="ECO:0007669"/>
    <property type="project" value="InterPro"/>
</dbReference>
<keyword evidence="13" id="KW-0812">Transmembrane</keyword>
<dbReference type="SUPFAM" id="SSF48264">
    <property type="entry name" value="Cytochrome P450"/>
    <property type="match status" value="1"/>
</dbReference>
<evidence type="ECO:0000256" key="11">
    <source>
        <dbReference type="ARBA" id="ARBA00023033"/>
    </source>
</evidence>
<evidence type="ECO:0000256" key="1">
    <source>
        <dbReference type="ARBA" id="ARBA00001971"/>
    </source>
</evidence>
<evidence type="ECO:0008006" key="16">
    <source>
        <dbReference type="Google" id="ProtNLM"/>
    </source>
</evidence>
<comment type="similarity">
    <text evidence="4">Belongs to the cytochrome P450 family.</text>
</comment>
<keyword evidence="5" id="KW-0349">Heme</keyword>
<evidence type="ECO:0000256" key="9">
    <source>
        <dbReference type="ARBA" id="ARBA00023002"/>
    </source>
</evidence>
<dbReference type="GO" id="GO:0008395">
    <property type="term" value="F:steroid hydroxylase activity"/>
    <property type="evidence" value="ECO:0007669"/>
    <property type="project" value="TreeGrafter"/>
</dbReference>
<dbReference type="PANTHER" id="PTHR24302">
    <property type="entry name" value="CYTOCHROME P450 FAMILY 3"/>
    <property type="match status" value="1"/>
</dbReference>
<dbReference type="Gene3D" id="1.10.630.10">
    <property type="entry name" value="Cytochrome P450"/>
    <property type="match status" value="1"/>
</dbReference>
<comment type="cofactor">
    <cofactor evidence="1">
        <name>heme</name>
        <dbReference type="ChEBI" id="CHEBI:30413"/>
    </cofactor>
</comment>
<evidence type="ECO:0000256" key="7">
    <source>
        <dbReference type="ARBA" id="ARBA00022824"/>
    </source>
</evidence>
<evidence type="ECO:0000256" key="5">
    <source>
        <dbReference type="ARBA" id="ARBA00022617"/>
    </source>
</evidence>
<evidence type="ECO:0000313" key="15">
    <source>
        <dbReference type="Proteomes" id="UP000678499"/>
    </source>
</evidence>
<keyword evidence="15" id="KW-1185">Reference proteome</keyword>